<comment type="caution">
    <text evidence="2">The sequence shown here is derived from an EMBL/GenBank/DDBJ whole genome shotgun (WGS) entry which is preliminary data.</text>
</comment>
<keyword evidence="3" id="KW-1185">Reference proteome</keyword>
<evidence type="ECO:0000313" key="2">
    <source>
        <dbReference type="EMBL" id="DAD43709.1"/>
    </source>
</evidence>
<gene>
    <name evidence="2" type="ORF">HUJ06_001939</name>
</gene>
<evidence type="ECO:0008006" key="4">
    <source>
        <dbReference type="Google" id="ProtNLM"/>
    </source>
</evidence>
<dbReference type="Proteomes" id="UP000607653">
    <property type="component" value="Unassembled WGS sequence"/>
</dbReference>
<name>A0A822ZK23_NELNU</name>
<evidence type="ECO:0000313" key="3">
    <source>
        <dbReference type="Proteomes" id="UP000607653"/>
    </source>
</evidence>
<feature type="region of interest" description="Disordered" evidence="1">
    <location>
        <begin position="91"/>
        <end position="110"/>
    </location>
</feature>
<dbReference type="EMBL" id="DUZY01000006">
    <property type="protein sequence ID" value="DAD43709.1"/>
    <property type="molecule type" value="Genomic_DNA"/>
</dbReference>
<evidence type="ECO:0000256" key="1">
    <source>
        <dbReference type="SAM" id="MobiDB-lite"/>
    </source>
</evidence>
<accession>A0A822ZK23</accession>
<dbReference type="AlphaFoldDB" id="A0A822ZK23"/>
<protein>
    <recommendedName>
        <fullName evidence="4">Glycoside hydrolase family 3 N-terminal domain-containing protein</fullName>
    </recommendedName>
</protein>
<organism evidence="2 3">
    <name type="scientific">Nelumbo nucifera</name>
    <name type="common">Sacred lotus</name>
    <dbReference type="NCBI Taxonomy" id="4432"/>
    <lineage>
        <taxon>Eukaryota</taxon>
        <taxon>Viridiplantae</taxon>
        <taxon>Streptophyta</taxon>
        <taxon>Embryophyta</taxon>
        <taxon>Tracheophyta</taxon>
        <taxon>Spermatophyta</taxon>
        <taxon>Magnoliopsida</taxon>
        <taxon>Proteales</taxon>
        <taxon>Nelumbonaceae</taxon>
        <taxon>Nelumbo</taxon>
    </lineage>
</organism>
<sequence length="165" mass="18821">MRRRFPNLVFPAINGGWNRCTVSPMPDLASDSTEPFNVLRAFLRSSSLPHRLINVFGIALDRLLVPKLELYTMPSKPKEWHFGLRTSIYSRTPDGGEGKRRQGDSFEGGKLGNRLQASTCCKHFTAYDLDNWKVINRFGFDARFHSFMCILIGQVVHVEECINQS</sequence>
<reference evidence="2 3" key="1">
    <citation type="journal article" date="2020" name="Mol. Biol. Evol.">
        <title>Distinct Expression and Methylation Patterns for Genes with Different Fates following a Single Whole-Genome Duplication in Flowering Plants.</title>
        <authorList>
            <person name="Shi T."/>
            <person name="Rahmani R.S."/>
            <person name="Gugger P.F."/>
            <person name="Wang M."/>
            <person name="Li H."/>
            <person name="Zhang Y."/>
            <person name="Li Z."/>
            <person name="Wang Q."/>
            <person name="Van de Peer Y."/>
            <person name="Marchal K."/>
            <person name="Chen J."/>
        </authorList>
    </citation>
    <scope>NUCLEOTIDE SEQUENCE [LARGE SCALE GENOMIC DNA]</scope>
    <source>
        <tissue evidence="2">Leaf</tissue>
    </source>
</reference>
<feature type="compositionally biased region" description="Basic and acidic residues" evidence="1">
    <location>
        <begin position="94"/>
        <end position="104"/>
    </location>
</feature>
<proteinExistence type="predicted"/>